<keyword evidence="1" id="KW-0812">Transmembrane</keyword>
<feature type="transmembrane region" description="Helical" evidence="1">
    <location>
        <begin position="15"/>
        <end position="36"/>
    </location>
</feature>
<dbReference type="EMBL" id="CP018800">
    <property type="protein sequence ID" value="ATX81772.1"/>
    <property type="molecule type" value="Genomic_DNA"/>
</dbReference>
<evidence type="ECO:0000313" key="4">
    <source>
        <dbReference type="Proteomes" id="UP000231637"/>
    </source>
</evidence>
<dbReference type="OrthoDB" id="5397339at2"/>
<dbReference type="Pfam" id="PF07811">
    <property type="entry name" value="TadE"/>
    <property type="match status" value="1"/>
</dbReference>
<gene>
    <name evidence="3" type="ORF">Ga0123462_0903</name>
</gene>
<proteinExistence type="predicted"/>
<accession>A0A2K8L3U0</accession>
<dbReference type="InterPro" id="IPR012495">
    <property type="entry name" value="TadE-like_dom"/>
</dbReference>
<dbReference type="RefSeq" id="WP_100265195.1">
    <property type="nucleotide sequence ID" value="NZ_CP018800.1"/>
</dbReference>
<keyword evidence="4" id="KW-1185">Reference proteome</keyword>
<name>A0A2K8L3U0_9PROT</name>
<keyword evidence="1" id="KW-1133">Transmembrane helix</keyword>
<dbReference type="Proteomes" id="UP000231637">
    <property type="component" value="Chromosome"/>
</dbReference>
<sequence length="171" mass="17819">MNRARESGAALVEMAIVLIIFLALVFAIIEFSLLIFNYSRVIESTRAGVRYAIVNNVEAGCASGVANITCPGGAAVSCSLANSSLILAEMQKTVQAGVIEAGNVDITYACATGAGQSERPTPILLVTVTVTGVEHHFTVPGVIGLGDELTLTLPAQSATRISEDLYTYTAP</sequence>
<feature type="domain" description="TadE-like" evidence="2">
    <location>
        <begin position="8"/>
        <end position="50"/>
    </location>
</feature>
<evidence type="ECO:0000259" key="2">
    <source>
        <dbReference type="Pfam" id="PF07811"/>
    </source>
</evidence>
<protein>
    <submittedName>
        <fullName evidence="3">TadE-like protein</fullName>
    </submittedName>
</protein>
<reference evidence="3 4" key="1">
    <citation type="submission" date="2016-12" db="EMBL/GenBank/DDBJ databases">
        <title>Isolation and genomic insights into novel planktonic Zetaproteobacteria from stratified waters of the Chesapeake Bay.</title>
        <authorList>
            <person name="McAllister S.M."/>
            <person name="Kato S."/>
            <person name="Chan C.S."/>
            <person name="Chiu B.K."/>
            <person name="Field E.K."/>
        </authorList>
    </citation>
    <scope>NUCLEOTIDE SEQUENCE [LARGE SCALE GENOMIC DNA]</scope>
    <source>
        <strain evidence="3 4">CP-8</strain>
    </source>
</reference>
<organism evidence="3 4">
    <name type="scientific">Mariprofundus ferrinatatus</name>
    <dbReference type="NCBI Taxonomy" id="1921087"/>
    <lineage>
        <taxon>Bacteria</taxon>
        <taxon>Pseudomonadati</taxon>
        <taxon>Pseudomonadota</taxon>
        <taxon>Candidatius Mariprofundia</taxon>
        <taxon>Mariprofundales</taxon>
        <taxon>Mariprofundaceae</taxon>
        <taxon>Mariprofundus</taxon>
    </lineage>
</organism>
<dbReference type="AlphaFoldDB" id="A0A2K8L3U0"/>
<evidence type="ECO:0000256" key="1">
    <source>
        <dbReference type="SAM" id="Phobius"/>
    </source>
</evidence>
<dbReference type="KEGG" id="mfn:Ga0123462_0903"/>
<keyword evidence="1" id="KW-0472">Membrane</keyword>
<evidence type="ECO:0000313" key="3">
    <source>
        <dbReference type="EMBL" id="ATX81772.1"/>
    </source>
</evidence>